<dbReference type="InterPro" id="IPR007712">
    <property type="entry name" value="RelE/ParE_toxin"/>
</dbReference>
<name>A0A0Q2UZ79_VIBFU</name>
<evidence type="ECO:0000313" key="4">
    <source>
        <dbReference type="Proteomes" id="UP000051221"/>
    </source>
</evidence>
<dbReference type="Pfam" id="PF05016">
    <property type="entry name" value="ParE_toxin"/>
    <property type="match status" value="1"/>
</dbReference>
<evidence type="ECO:0000256" key="2">
    <source>
        <dbReference type="ARBA" id="ARBA00022649"/>
    </source>
</evidence>
<dbReference type="InParanoid" id="A0A0Q2UZ79"/>
<proteinExistence type="inferred from homology"/>
<evidence type="ECO:0000313" key="3">
    <source>
        <dbReference type="EMBL" id="KQH85760.1"/>
    </source>
</evidence>
<dbReference type="NCBIfam" id="TIGR02385">
    <property type="entry name" value="RelE_StbE"/>
    <property type="match status" value="1"/>
</dbReference>
<keyword evidence="2" id="KW-1277">Toxin-antitoxin system</keyword>
<dbReference type="AlphaFoldDB" id="A0A0Q2UZ79"/>
<dbReference type="OMA" id="PCRVFYR"/>
<comment type="similarity">
    <text evidence="1">Belongs to the RelE toxin family.</text>
</comment>
<dbReference type="RefSeq" id="WP_014204722.1">
    <property type="nucleotide sequence ID" value="NZ_LKHS01000009.1"/>
</dbReference>
<reference evidence="3 4" key="1">
    <citation type="submission" date="2015-08" db="EMBL/GenBank/DDBJ databases">
        <title>Antibacterial properties of a collection of Vibrionaceae strains.</title>
        <authorList>
            <person name="Giubergia S."/>
        </authorList>
    </citation>
    <scope>NUCLEOTIDE SEQUENCE [LARGE SCALE GENOMIC DNA]</scope>
    <source>
        <strain evidence="3 4">S0821</strain>
    </source>
</reference>
<dbReference type="SUPFAM" id="SSF143011">
    <property type="entry name" value="RelE-like"/>
    <property type="match status" value="1"/>
</dbReference>
<protein>
    <submittedName>
        <fullName evidence="3">Plasmid stabilization protein</fullName>
    </submittedName>
</protein>
<dbReference type="InterPro" id="IPR035093">
    <property type="entry name" value="RelE/ParE_toxin_dom_sf"/>
</dbReference>
<dbReference type="PANTHER" id="PTHR33755:SF5">
    <property type="entry name" value="TYPE II TOXIN-ANTITOXIN SYSTEM RELE_PARE FAMILY TOXIN"/>
    <property type="match status" value="1"/>
</dbReference>
<dbReference type="PANTHER" id="PTHR33755">
    <property type="entry name" value="TOXIN PARE1-RELATED"/>
    <property type="match status" value="1"/>
</dbReference>
<sequence length="100" mass="11719">MAEIIWTEPALSDLNDIAEYIALENIVAAKQLVQTIFAKVERLENFPESGRIPPELAHLSYRELVVNPCRIFYKFDGDKVFILFVMRSERDLRKYLLNMQ</sequence>
<dbReference type="InterPro" id="IPR051803">
    <property type="entry name" value="TA_system_RelE-like_toxin"/>
</dbReference>
<dbReference type="Proteomes" id="UP000051221">
    <property type="component" value="Unassembled WGS sequence"/>
</dbReference>
<dbReference type="Gene3D" id="3.30.2310.20">
    <property type="entry name" value="RelE-like"/>
    <property type="match status" value="1"/>
</dbReference>
<comment type="caution">
    <text evidence="3">The sequence shown here is derived from an EMBL/GenBank/DDBJ whole genome shotgun (WGS) entry which is preliminary data.</text>
</comment>
<gene>
    <name evidence="3" type="ORF">AMR76_10770</name>
</gene>
<organism evidence="3 4">
    <name type="scientific">Vibrio furnissii</name>
    <dbReference type="NCBI Taxonomy" id="29494"/>
    <lineage>
        <taxon>Bacteria</taxon>
        <taxon>Pseudomonadati</taxon>
        <taxon>Pseudomonadota</taxon>
        <taxon>Gammaproteobacteria</taxon>
        <taxon>Vibrionales</taxon>
        <taxon>Vibrionaceae</taxon>
        <taxon>Vibrio</taxon>
    </lineage>
</organism>
<evidence type="ECO:0000256" key="1">
    <source>
        <dbReference type="ARBA" id="ARBA00006226"/>
    </source>
</evidence>
<accession>A0A0Q2UZ79</accession>
<dbReference type="EMBL" id="LKHS01000009">
    <property type="protein sequence ID" value="KQH85760.1"/>
    <property type="molecule type" value="Genomic_DNA"/>
</dbReference>
<keyword evidence="4" id="KW-1185">Reference proteome</keyword>